<organism evidence="6">
    <name type="scientific">Blastobotrys adeninivorans</name>
    <name type="common">Yeast</name>
    <name type="synonym">Arxula adeninivorans</name>
    <dbReference type="NCBI Taxonomy" id="409370"/>
    <lineage>
        <taxon>Eukaryota</taxon>
        <taxon>Fungi</taxon>
        <taxon>Dikarya</taxon>
        <taxon>Ascomycota</taxon>
        <taxon>Saccharomycotina</taxon>
        <taxon>Dipodascomycetes</taxon>
        <taxon>Dipodascales</taxon>
        <taxon>Trichomonascaceae</taxon>
        <taxon>Blastobotrys</taxon>
    </lineage>
</organism>
<dbReference type="Gene3D" id="2.60.40.790">
    <property type="match status" value="1"/>
</dbReference>
<protein>
    <submittedName>
        <fullName evidence="6">ARAD1C34584p</fullName>
    </submittedName>
</protein>
<evidence type="ECO:0000256" key="3">
    <source>
        <dbReference type="RuleBase" id="RU003616"/>
    </source>
</evidence>
<dbReference type="SUPFAM" id="SSF49764">
    <property type="entry name" value="HSP20-like chaperones"/>
    <property type="match status" value="1"/>
</dbReference>
<dbReference type="InterPro" id="IPR031107">
    <property type="entry name" value="Small_HSP"/>
</dbReference>
<feature type="compositionally biased region" description="Basic residues" evidence="4">
    <location>
        <begin position="36"/>
        <end position="53"/>
    </location>
</feature>
<feature type="compositionally biased region" description="Basic and acidic residues" evidence="4">
    <location>
        <begin position="229"/>
        <end position="245"/>
    </location>
</feature>
<dbReference type="Pfam" id="PF00011">
    <property type="entry name" value="HSP20"/>
    <property type="match status" value="1"/>
</dbReference>
<dbReference type="InterPro" id="IPR002068">
    <property type="entry name" value="A-crystallin/Hsp20_dom"/>
</dbReference>
<dbReference type="AlphaFoldDB" id="A0A060T2Q2"/>
<dbReference type="InterPro" id="IPR008978">
    <property type="entry name" value="HSP20-like_chaperone"/>
</dbReference>
<dbReference type="CDD" id="cd06464">
    <property type="entry name" value="ACD_sHsps-like"/>
    <property type="match status" value="1"/>
</dbReference>
<proteinExistence type="inferred from homology"/>
<comment type="similarity">
    <text evidence="2 3">Belongs to the small heat shock protein (HSP20) family.</text>
</comment>
<evidence type="ECO:0000256" key="1">
    <source>
        <dbReference type="ARBA" id="ARBA00023016"/>
    </source>
</evidence>
<feature type="domain" description="SHSP" evidence="5">
    <location>
        <begin position="97"/>
        <end position="221"/>
    </location>
</feature>
<sequence length="245" mass="26402">MSYNNTRGTTYGPFWDFVDSFTREFDEVLGGGSRHPSGHRRHGFGHGHPRGHGGRYRCGGSQGACGNAGACEQQCSCANASAESGGIAVSPFKCRRVGDDELVTPAVDVYDTPDSYIVVGSIPGADASSLNVDFDVQSRTLTLSGAIVGSRAVDQNDELKQYLKVNERSVGKFERSITFSEEHQVDEEGISAKAVNGVIKIVVPKVKPAVPEKKKITVTIEDEDEDSDKTEKVTDESDSVLVEKE</sequence>
<reference evidence="6" key="1">
    <citation type="submission" date="2014-02" db="EMBL/GenBank/DDBJ databases">
        <authorList>
            <person name="Genoscope - CEA"/>
        </authorList>
    </citation>
    <scope>NUCLEOTIDE SEQUENCE</scope>
    <source>
        <strain evidence="6">LS3</strain>
    </source>
</reference>
<evidence type="ECO:0000256" key="2">
    <source>
        <dbReference type="PROSITE-ProRule" id="PRU00285"/>
    </source>
</evidence>
<reference evidence="6" key="2">
    <citation type="submission" date="2014-06" db="EMBL/GenBank/DDBJ databases">
        <title>The complete genome of Blastobotrys (Arxula) adeninivorans LS3 - a yeast of biotechnological interest.</title>
        <authorList>
            <person name="Kunze G."/>
            <person name="Gaillardin C."/>
            <person name="Czernicka M."/>
            <person name="Durrens P."/>
            <person name="Martin T."/>
            <person name="Boer E."/>
            <person name="Gabaldon T."/>
            <person name="Cruz J."/>
            <person name="Talla E."/>
            <person name="Marck C."/>
            <person name="Goffeau A."/>
            <person name="Barbe V."/>
            <person name="Baret P."/>
            <person name="Baronian K."/>
            <person name="Beier S."/>
            <person name="Bleykasten C."/>
            <person name="Bode R."/>
            <person name="Casaregola S."/>
            <person name="Despons L."/>
            <person name="Fairhead C."/>
            <person name="Giersberg M."/>
            <person name="Gierski P."/>
            <person name="Hahnel U."/>
            <person name="Hartmann A."/>
            <person name="Jankowska D."/>
            <person name="Jubin C."/>
            <person name="Jung P."/>
            <person name="Lafontaine I."/>
            <person name="Leh-Louis V."/>
            <person name="Lemaire M."/>
            <person name="Marcet-Houben M."/>
            <person name="Mascher M."/>
            <person name="Morel G."/>
            <person name="Richard G.-F."/>
            <person name="Riechen J."/>
            <person name="Sacerdot C."/>
            <person name="Sarkar A."/>
            <person name="Savel G."/>
            <person name="Schacherer J."/>
            <person name="Sherman D."/>
            <person name="Straub M.-L."/>
            <person name="Stein N."/>
            <person name="Thierry A."/>
            <person name="Trautwein-Schult A."/>
            <person name="Westhof E."/>
            <person name="Worch S."/>
            <person name="Dujon B."/>
            <person name="Souciet J.-L."/>
            <person name="Wincker P."/>
            <person name="Scholz U."/>
            <person name="Neuveglise N."/>
        </authorList>
    </citation>
    <scope>NUCLEOTIDE SEQUENCE</scope>
    <source>
        <strain evidence="6">LS3</strain>
    </source>
</reference>
<accession>A0A060T2Q2</accession>
<feature type="region of interest" description="Disordered" evidence="4">
    <location>
        <begin position="29"/>
        <end position="53"/>
    </location>
</feature>
<dbReference type="PANTHER" id="PTHR11527">
    <property type="entry name" value="HEAT-SHOCK PROTEIN 20 FAMILY MEMBER"/>
    <property type="match status" value="1"/>
</dbReference>
<gene>
    <name evidence="6" type="ORF">GNLVRS02_ARAD1C34584g</name>
</gene>
<keyword evidence="1" id="KW-0346">Stress response</keyword>
<feature type="region of interest" description="Disordered" evidence="4">
    <location>
        <begin position="221"/>
        <end position="245"/>
    </location>
</feature>
<evidence type="ECO:0000256" key="4">
    <source>
        <dbReference type="SAM" id="MobiDB-lite"/>
    </source>
</evidence>
<evidence type="ECO:0000313" key="6">
    <source>
        <dbReference type="EMBL" id="CDP35395.1"/>
    </source>
</evidence>
<name>A0A060T2Q2_BLAAD</name>
<dbReference type="EMBL" id="HG937693">
    <property type="protein sequence ID" value="CDP35395.1"/>
    <property type="molecule type" value="Genomic_DNA"/>
</dbReference>
<evidence type="ECO:0000259" key="5">
    <source>
        <dbReference type="PROSITE" id="PS01031"/>
    </source>
</evidence>
<dbReference type="PROSITE" id="PS01031">
    <property type="entry name" value="SHSP"/>
    <property type="match status" value="1"/>
</dbReference>